<keyword evidence="8" id="KW-1185">Reference proteome</keyword>
<dbReference type="PANTHER" id="PTHR15830:SF10">
    <property type="entry name" value="TELOMERE LENGTH REGULATION PROTEIN TEL2 HOMOLOG"/>
    <property type="match status" value="1"/>
</dbReference>
<dbReference type="Gene3D" id="1.25.40.720">
    <property type="entry name" value="Telomere length regulation protein 2, C-terminal domain"/>
    <property type="match status" value="1"/>
</dbReference>
<dbReference type="InterPro" id="IPR019337">
    <property type="entry name" value="Telomere_length_regulation_dom"/>
</dbReference>
<comment type="subcellular location">
    <subcellularLocation>
        <location evidence="1">Cytoplasm</location>
    </subcellularLocation>
</comment>
<evidence type="ECO:0000256" key="1">
    <source>
        <dbReference type="ARBA" id="ARBA00004496"/>
    </source>
</evidence>
<dbReference type="GO" id="GO:0042162">
    <property type="term" value="F:telomeric DNA binding"/>
    <property type="evidence" value="ECO:0000318"/>
    <property type="project" value="GO_Central"/>
</dbReference>
<dbReference type="AlphaFoldDB" id="A0A1Y1I5J2"/>
<dbReference type="STRING" id="105231.A0A1Y1I5J2"/>
<dbReference type="OMA" id="PCAKDDR"/>
<dbReference type="GO" id="GO:0051083">
    <property type="term" value="P:'de novo' cotranslational protein folding"/>
    <property type="evidence" value="ECO:0000318"/>
    <property type="project" value="GO_Central"/>
</dbReference>
<evidence type="ECO:0000256" key="4">
    <source>
        <dbReference type="SAM" id="MobiDB-lite"/>
    </source>
</evidence>
<comment type="similarity">
    <text evidence="2">Belongs to the TEL2 family.</text>
</comment>
<reference evidence="7 8" key="1">
    <citation type="journal article" date="2014" name="Nat. Commun.">
        <title>Klebsormidium flaccidum genome reveals primary factors for plant terrestrial adaptation.</title>
        <authorList>
            <person name="Hori K."/>
            <person name="Maruyama F."/>
            <person name="Fujisawa T."/>
            <person name="Togashi T."/>
            <person name="Yamamoto N."/>
            <person name="Seo M."/>
            <person name="Sato S."/>
            <person name="Yamada T."/>
            <person name="Mori H."/>
            <person name="Tajima N."/>
            <person name="Moriyama T."/>
            <person name="Ikeuchi M."/>
            <person name="Watanabe M."/>
            <person name="Wada H."/>
            <person name="Kobayashi K."/>
            <person name="Saito M."/>
            <person name="Masuda T."/>
            <person name="Sasaki-Sekimoto Y."/>
            <person name="Mashiguchi K."/>
            <person name="Awai K."/>
            <person name="Shimojima M."/>
            <person name="Masuda S."/>
            <person name="Iwai M."/>
            <person name="Nobusawa T."/>
            <person name="Narise T."/>
            <person name="Kondo S."/>
            <person name="Saito H."/>
            <person name="Sato R."/>
            <person name="Murakawa M."/>
            <person name="Ihara Y."/>
            <person name="Oshima-Yamada Y."/>
            <person name="Ohtaka K."/>
            <person name="Satoh M."/>
            <person name="Sonobe K."/>
            <person name="Ishii M."/>
            <person name="Ohtani R."/>
            <person name="Kanamori-Sato M."/>
            <person name="Honoki R."/>
            <person name="Miyazaki D."/>
            <person name="Mochizuki H."/>
            <person name="Umetsu J."/>
            <person name="Higashi K."/>
            <person name="Shibata D."/>
            <person name="Kamiya Y."/>
            <person name="Sato N."/>
            <person name="Nakamura Y."/>
            <person name="Tabata S."/>
            <person name="Ida S."/>
            <person name="Kurokawa K."/>
            <person name="Ohta H."/>
        </authorList>
    </citation>
    <scope>NUCLEOTIDE SEQUENCE [LARGE SCALE GENOMIC DNA]</scope>
    <source>
        <strain evidence="7 8">NIES-2285</strain>
    </source>
</reference>
<dbReference type="Pfam" id="PF10193">
    <property type="entry name" value="Telomere_reg-2"/>
    <property type="match status" value="1"/>
</dbReference>
<dbReference type="Pfam" id="PF25320">
    <property type="entry name" value="TELO2_ARM"/>
    <property type="match status" value="1"/>
</dbReference>
<feature type="domain" description="Telomere length regulation protein conserved" evidence="5">
    <location>
        <begin position="621"/>
        <end position="734"/>
    </location>
</feature>
<evidence type="ECO:0000259" key="6">
    <source>
        <dbReference type="Pfam" id="PF25320"/>
    </source>
</evidence>
<evidence type="ECO:0000313" key="7">
    <source>
        <dbReference type="EMBL" id="GAQ83388.1"/>
    </source>
</evidence>
<dbReference type="Proteomes" id="UP000054558">
    <property type="component" value="Unassembled WGS sequence"/>
</dbReference>
<dbReference type="PANTHER" id="PTHR15830">
    <property type="entry name" value="TELOMERE LENGTH REGULATION PROTEIN TEL2 FAMILY MEMBER"/>
    <property type="match status" value="1"/>
</dbReference>
<feature type="compositionally biased region" description="Polar residues" evidence="4">
    <location>
        <begin position="529"/>
        <end position="539"/>
    </location>
</feature>
<evidence type="ECO:0000256" key="2">
    <source>
        <dbReference type="ARBA" id="ARBA00006133"/>
    </source>
</evidence>
<evidence type="ECO:0000313" key="8">
    <source>
        <dbReference type="Proteomes" id="UP000054558"/>
    </source>
</evidence>
<sequence>MAATERDAQDPLEPLSKPFLAEASPIALFSALAPWLSASAPLDLAGEDNADQSESLKLQQKGQKLLVSQILWPKSKGDFEESLSLSGGVAPPLSACKAKGLTFLALSFGRRAATAAQGIQSEVEGYGGANTRWEMEEELTPREAAALMSSVPDRAGPQAPKLLQAQFFFPRLLQGCFSALNARWSELVREHRSSYSACEAALTDGTFEFVSQVVVKMSRRGQADRAANSTLLAFLRSTPAPPRTPGEIHPSGSDPSRFLDGMWHALASLVSIDAAATERWTESLLRAADKARLNDSAAEGLLWALFGRLLHSSPSVRQLFTERLLLQRVLPLRCLRWLVRFIIVNPPPNQEDGSASNILTPNQEPGRVLGQIAQVWGGPEWVRNAPLQQQSHVSAALALGISGLTKEGLEQTPGLLGSLLQGVSTRLDSPIWDTRGLGMRVATAFSMVLDPQNPLVFDEEVKVTGEEDWSWQSWNAKPSNPKKALAQLEKEEKAWELEARSILRGAIGEEREENERSGKAAERDGGATASISGRETLSGTERPRLIIGDDADTPDDIILPGAFTPKSKTSPSDASPKRLLIEELPGPPPEHEPDSDDDSVTSLEPYDMEDDVADLDGEKVPTQLRECAAALRKKEDWEGVEKALAAAEGLVRADPDELGDVSLELARALLHVRVSEFSIDGEEDQHEERRYKALVALLAHATAPVVAFLTSEVFSPHLDVHQRLLILDVLQGAAQELSGLQSRTVTAPQPPSIDQAPPPPQARNPTPWKEIDAPGGSAWSHAFERNLPLRADQKRVGKSRYWGKTDREKITRVVKNRFAPVAAAFMLPLMRDFDKRSHGVDWLGREFLVLGRFLHLLGTLVECSAPSIETQPLAAALLDLLRARAVSGHVEPYVRRQALFAAASVLMTLAPAQVIAALVGDHSPAADGLDWVRGWAAEVAENDPDEACREMGEACLQLQSNLATRAMELIQAGAPTAANPALLASLSSSTSGGPTVLTQGPRVQMLG</sequence>
<feature type="region of interest" description="Disordered" evidence="4">
    <location>
        <begin position="508"/>
        <end position="604"/>
    </location>
</feature>
<feature type="region of interest" description="Disordered" evidence="4">
    <location>
        <begin position="740"/>
        <end position="771"/>
    </location>
</feature>
<feature type="compositionally biased region" description="Basic and acidic residues" evidence="4">
    <location>
        <begin position="508"/>
        <end position="525"/>
    </location>
</feature>
<evidence type="ECO:0000256" key="3">
    <source>
        <dbReference type="ARBA" id="ARBA00022490"/>
    </source>
</evidence>
<dbReference type="GO" id="GO:0051879">
    <property type="term" value="F:Hsp90 protein binding"/>
    <property type="evidence" value="ECO:0000318"/>
    <property type="project" value="GO_Central"/>
</dbReference>
<feature type="region of interest" description="Disordered" evidence="4">
    <location>
        <begin position="987"/>
        <end position="1007"/>
    </location>
</feature>
<gene>
    <name evidence="7" type="ORF">KFL_001460130</name>
</gene>
<feature type="domain" description="TELO2 ARM repeat" evidence="6">
    <location>
        <begin position="262"/>
        <end position="462"/>
    </location>
</feature>
<protein>
    <submittedName>
        <fullName evidence="7">Protein with Telomere length regulation protein</fullName>
    </submittedName>
</protein>
<dbReference type="EMBL" id="DF237095">
    <property type="protein sequence ID" value="GAQ83388.1"/>
    <property type="molecule type" value="Genomic_DNA"/>
</dbReference>
<organism evidence="7 8">
    <name type="scientific">Klebsormidium nitens</name>
    <name type="common">Green alga</name>
    <name type="synonym">Ulothrix nitens</name>
    <dbReference type="NCBI Taxonomy" id="105231"/>
    <lineage>
        <taxon>Eukaryota</taxon>
        <taxon>Viridiplantae</taxon>
        <taxon>Streptophyta</taxon>
        <taxon>Klebsormidiophyceae</taxon>
        <taxon>Klebsormidiales</taxon>
        <taxon>Klebsormidiaceae</taxon>
        <taxon>Klebsormidium</taxon>
    </lineage>
</organism>
<name>A0A1Y1I5J2_KLENI</name>
<accession>A0A1Y1I5J2</accession>
<evidence type="ECO:0000259" key="5">
    <source>
        <dbReference type="Pfam" id="PF10193"/>
    </source>
</evidence>
<proteinExistence type="inferred from homology"/>
<dbReference type="InterPro" id="IPR038528">
    <property type="entry name" value="TEL2_C_sf"/>
</dbReference>
<dbReference type="OrthoDB" id="10258062at2759"/>
<dbReference type="InterPro" id="IPR057348">
    <property type="entry name" value="TELO2_ARM"/>
</dbReference>
<dbReference type="GO" id="GO:0005829">
    <property type="term" value="C:cytosol"/>
    <property type="evidence" value="ECO:0000318"/>
    <property type="project" value="GO_Central"/>
</dbReference>
<dbReference type="InterPro" id="IPR051970">
    <property type="entry name" value="TEL2_Regulation"/>
</dbReference>
<feature type="compositionally biased region" description="Pro residues" evidence="4">
    <location>
        <begin position="748"/>
        <end position="762"/>
    </location>
</feature>
<keyword evidence="3" id="KW-0963">Cytoplasm</keyword>